<accession>A0A835BK54</accession>
<dbReference type="InterPro" id="IPR001810">
    <property type="entry name" value="F-box_dom"/>
</dbReference>
<keyword evidence="3" id="KW-1185">Reference proteome</keyword>
<dbReference type="EMBL" id="JACEFO010001827">
    <property type="protein sequence ID" value="KAF8700405.1"/>
    <property type="molecule type" value="Genomic_DNA"/>
</dbReference>
<evidence type="ECO:0000313" key="2">
    <source>
        <dbReference type="EMBL" id="KAF8700405.1"/>
    </source>
</evidence>
<dbReference type="PANTHER" id="PTHR34591">
    <property type="entry name" value="OS03G0653100 PROTEIN-RELATED"/>
    <property type="match status" value="1"/>
</dbReference>
<dbReference type="PROSITE" id="PS50181">
    <property type="entry name" value="FBOX"/>
    <property type="match status" value="1"/>
</dbReference>
<dbReference type="OrthoDB" id="690186at2759"/>
<dbReference type="Proteomes" id="UP000636709">
    <property type="component" value="Unassembled WGS sequence"/>
</dbReference>
<name>A0A835BK54_9POAL</name>
<evidence type="ECO:0000313" key="3">
    <source>
        <dbReference type="Proteomes" id="UP000636709"/>
    </source>
</evidence>
<gene>
    <name evidence="2" type="ORF">HU200_034342</name>
</gene>
<dbReference type="SUPFAM" id="SSF81383">
    <property type="entry name" value="F-box domain"/>
    <property type="match status" value="1"/>
</dbReference>
<sequence length="294" mass="32375">MGSARPLAQRRHADVLELDRDAMQRRRHGGSSPCPCAAAAAAAAACCIYHICGLRIELRSRAGDDDLMTRLLPEDVLAQILCLLPPRDLAVSRCVCAEWKGAVDSRRLLRPDLLPLSVGGIFINFKMHSYAEFFRPRSSNVSGNLAHLLDYSGWFAGKVKDHCNGLVLLGGCVTNPATGWFAPLPPWPMPTEFFHQASHIVFDPFVSSHYSVFLINYGPLYDENAAGELQAAESQEWPPSHYPFHVFSSGPSSGKGTPLGPLQTFDYWEQNDDLSATARTLEAYGQPSRIPTYT</sequence>
<comment type="caution">
    <text evidence="2">The sequence shown here is derived from an EMBL/GenBank/DDBJ whole genome shotgun (WGS) entry which is preliminary data.</text>
</comment>
<reference evidence="2" key="1">
    <citation type="submission" date="2020-07" db="EMBL/GenBank/DDBJ databases">
        <title>Genome sequence and genetic diversity analysis of an under-domesticated orphan crop, white fonio (Digitaria exilis).</title>
        <authorList>
            <person name="Bennetzen J.L."/>
            <person name="Chen S."/>
            <person name="Ma X."/>
            <person name="Wang X."/>
            <person name="Yssel A.E.J."/>
            <person name="Chaluvadi S.R."/>
            <person name="Johnson M."/>
            <person name="Gangashetty P."/>
            <person name="Hamidou F."/>
            <person name="Sanogo M.D."/>
            <person name="Zwaenepoel A."/>
            <person name="Wallace J."/>
            <person name="Van De Peer Y."/>
            <person name="Van Deynze A."/>
        </authorList>
    </citation>
    <scope>NUCLEOTIDE SEQUENCE</scope>
    <source>
        <tissue evidence="2">Leaves</tissue>
    </source>
</reference>
<organism evidence="2 3">
    <name type="scientific">Digitaria exilis</name>
    <dbReference type="NCBI Taxonomy" id="1010633"/>
    <lineage>
        <taxon>Eukaryota</taxon>
        <taxon>Viridiplantae</taxon>
        <taxon>Streptophyta</taxon>
        <taxon>Embryophyta</taxon>
        <taxon>Tracheophyta</taxon>
        <taxon>Spermatophyta</taxon>
        <taxon>Magnoliopsida</taxon>
        <taxon>Liliopsida</taxon>
        <taxon>Poales</taxon>
        <taxon>Poaceae</taxon>
        <taxon>PACMAD clade</taxon>
        <taxon>Panicoideae</taxon>
        <taxon>Panicodae</taxon>
        <taxon>Paniceae</taxon>
        <taxon>Anthephorinae</taxon>
        <taxon>Digitaria</taxon>
    </lineage>
</organism>
<dbReference type="Pfam" id="PF00646">
    <property type="entry name" value="F-box"/>
    <property type="match status" value="1"/>
</dbReference>
<protein>
    <recommendedName>
        <fullName evidence="1">F-box domain-containing protein</fullName>
    </recommendedName>
</protein>
<evidence type="ECO:0000259" key="1">
    <source>
        <dbReference type="PROSITE" id="PS50181"/>
    </source>
</evidence>
<dbReference type="Gene3D" id="1.20.1280.50">
    <property type="match status" value="1"/>
</dbReference>
<feature type="domain" description="F-box" evidence="1">
    <location>
        <begin position="66"/>
        <end position="112"/>
    </location>
</feature>
<dbReference type="AlphaFoldDB" id="A0A835BK54"/>
<dbReference type="SMART" id="SM00256">
    <property type="entry name" value="FBOX"/>
    <property type="match status" value="1"/>
</dbReference>
<dbReference type="InterPro" id="IPR036047">
    <property type="entry name" value="F-box-like_dom_sf"/>
</dbReference>
<proteinExistence type="predicted"/>